<dbReference type="Proteomes" id="UP000007148">
    <property type="component" value="Unassembled WGS sequence"/>
</dbReference>
<organism evidence="1 2">
    <name type="scientific">Serendipita indica (strain DSM 11827)</name>
    <name type="common">Root endophyte fungus</name>
    <name type="synonym">Piriformospora indica</name>
    <dbReference type="NCBI Taxonomy" id="1109443"/>
    <lineage>
        <taxon>Eukaryota</taxon>
        <taxon>Fungi</taxon>
        <taxon>Dikarya</taxon>
        <taxon>Basidiomycota</taxon>
        <taxon>Agaricomycotina</taxon>
        <taxon>Agaricomycetes</taxon>
        <taxon>Sebacinales</taxon>
        <taxon>Serendipitaceae</taxon>
        <taxon>Serendipita</taxon>
    </lineage>
</organism>
<dbReference type="AlphaFoldDB" id="G4TJQ9"/>
<dbReference type="InterPro" id="IPR011990">
    <property type="entry name" value="TPR-like_helical_dom_sf"/>
</dbReference>
<dbReference type="EMBL" id="CAFZ01000124">
    <property type="protein sequence ID" value="CCA71552.1"/>
    <property type="molecule type" value="Genomic_DNA"/>
</dbReference>
<dbReference type="PANTHER" id="PTHR46082:SF6">
    <property type="entry name" value="AAA+ ATPASE DOMAIN-CONTAINING PROTEIN-RELATED"/>
    <property type="match status" value="1"/>
</dbReference>
<dbReference type="PANTHER" id="PTHR46082">
    <property type="entry name" value="ATP/GTP-BINDING PROTEIN-RELATED"/>
    <property type="match status" value="1"/>
</dbReference>
<evidence type="ECO:0000313" key="1">
    <source>
        <dbReference type="EMBL" id="CCA71552.1"/>
    </source>
</evidence>
<dbReference type="Pfam" id="PF13374">
    <property type="entry name" value="TPR_10"/>
    <property type="match status" value="1"/>
</dbReference>
<protein>
    <recommendedName>
        <fullName evidence="3">Kinesin light chain</fullName>
    </recommendedName>
</protein>
<dbReference type="STRING" id="1109443.G4TJQ9"/>
<evidence type="ECO:0008006" key="3">
    <source>
        <dbReference type="Google" id="ProtNLM"/>
    </source>
</evidence>
<accession>G4TJQ9</accession>
<evidence type="ECO:0000313" key="2">
    <source>
        <dbReference type="Proteomes" id="UP000007148"/>
    </source>
</evidence>
<dbReference type="Pfam" id="PF13424">
    <property type="entry name" value="TPR_12"/>
    <property type="match status" value="1"/>
</dbReference>
<dbReference type="HOGENOM" id="CLU_000288_125_15_1"/>
<dbReference type="Gene3D" id="1.25.40.10">
    <property type="entry name" value="Tetratricopeptide repeat domain"/>
    <property type="match status" value="2"/>
</dbReference>
<comment type="caution">
    <text evidence="1">The sequence shown here is derived from an EMBL/GenBank/DDBJ whole genome shotgun (WGS) entry which is preliminary data.</text>
</comment>
<gene>
    <name evidence="1" type="ORF">PIIN_05489</name>
</gene>
<reference evidence="1 2" key="1">
    <citation type="journal article" date="2011" name="PLoS Pathog.">
        <title>Endophytic Life Strategies Decoded by Genome and Transcriptome Analyses of the Mutualistic Root Symbiont Piriformospora indica.</title>
        <authorList>
            <person name="Zuccaro A."/>
            <person name="Lahrmann U."/>
            <person name="Guldener U."/>
            <person name="Langen G."/>
            <person name="Pfiffi S."/>
            <person name="Biedenkopf D."/>
            <person name="Wong P."/>
            <person name="Samans B."/>
            <person name="Grimm C."/>
            <person name="Basiewicz M."/>
            <person name="Murat C."/>
            <person name="Martin F."/>
            <person name="Kogel K.H."/>
        </authorList>
    </citation>
    <scope>NUCLEOTIDE SEQUENCE [LARGE SCALE GENOMIC DNA]</scope>
    <source>
        <strain evidence="1 2">DSM 11827</strain>
    </source>
</reference>
<dbReference type="InterPro" id="IPR053137">
    <property type="entry name" value="NLR-like"/>
</dbReference>
<dbReference type="SUPFAM" id="SSF48452">
    <property type="entry name" value="TPR-like"/>
    <property type="match status" value="1"/>
</dbReference>
<proteinExistence type="predicted"/>
<dbReference type="OrthoDB" id="3038484at2759"/>
<keyword evidence="2" id="KW-1185">Reference proteome</keyword>
<name>G4TJQ9_SERID</name>
<dbReference type="InParanoid" id="G4TJQ9"/>
<sequence>MSNLASIFHKLDRLEEAEKMKREVLALQLEILGPRHPDTILAMENLTVSLQFSDTLEPRHPDTILAMTNLAATLHRRSQLAEAEKIQRDVLALYFRVHGHHHQESLNASYRPP</sequence>